<protein>
    <submittedName>
        <fullName evidence="2">Uncharacterized protein</fullName>
    </submittedName>
</protein>
<feature type="region of interest" description="Disordered" evidence="1">
    <location>
        <begin position="423"/>
        <end position="473"/>
    </location>
</feature>
<name>A0ABT6FKR8_9BACT</name>
<dbReference type="Proteomes" id="UP001216907">
    <property type="component" value="Unassembled WGS sequence"/>
</dbReference>
<feature type="compositionally biased region" description="Basic and acidic residues" evidence="1">
    <location>
        <begin position="423"/>
        <end position="436"/>
    </location>
</feature>
<accession>A0ABT6FKR8</accession>
<feature type="compositionally biased region" description="Low complexity" evidence="1">
    <location>
        <begin position="353"/>
        <end position="372"/>
    </location>
</feature>
<evidence type="ECO:0000313" key="3">
    <source>
        <dbReference type="Proteomes" id="UP001216907"/>
    </source>
</evidence>
<dbReference type="RefSeq" id="WP_277864436.1">
    <property type="nucleotide sequence ID" value="NZ_JARRAG010000003.1"/>
</dbReference>
<comment type="caution">
    <text evidence="2">The sequence shown here is derived from an EMBL/GenBank/DDBJ whole genome shotgun (WGS) entry which is preliminary data.</text>
</comment>
<feature type="compositionally biased region" description="Pro residues" evidence="1">
    <location>
        <begin position="340"/>
        <end position="352"/>
    </location>
</feature>
<evidence type="ECO:0000256" key="1">
    <source>
        <dbReference type="SAM" id="MobiDB-lite"/>
    </source>
</evidence>
<sequence>MATEAQIQANRANAKKSTGPRTDAGKARSRLNALKHGFRARRVDPVLPQEDAGELQARIQEWLDDYKPTNAVERDLVVRGAKIAWSLDRAERHETALLSRRVRQALLHSRARGTAKACGLGRKLLYLTGKRLLPGSGPDWADDPAAFVAALEETPEGARWLLDRWVEVRCLIISDELWTYQDQFKFVRLLGKQPFDAIDDAELNEIFLAWEVIEEGWGVRFWKKVQETTPYEDPAFSAWRLWRELVTRPADADAAVALLRGVAQREIDRLEALIVDLDVVEGEDATEAAEQASFSAGDGSERLRRYQAVRGRELIKTIETLSKLRKESAKPEPKSKAKPTPAPKPSPIPKPAPAAAAKKTTTTEPKPAAAEPVSVNRVMIASPVPAIPEGSRIEARRRPVAPAPMVEPEHTAADFAAIRLRVVREQQKTGPRERGGRPSGLWDQGVGSDEAAVRPAASATSPGGSRRATGSPG</sequence>
<dbReference type="EMBL" id="JARRAG010000003">
    <property type="protein sequence ID" value="MDG3008109.1"/>
    <property type="molecule type" value="Genomic_DNA"/>
</dbReference>
<feature type="compositionally biased region" description="Polar residues" evidence="1">
    <location>
        <begin position="1"/>
        <end position="20"/>
    </location>
</feature>
<reference evidence="2 3" key="1">
    <citation type="submission" date="2023-03" db="EMBL/GenBank/DDBJ databases">
        <title>Paludisphaera mucosa sp. nov. a novel planctomycete from northern fen.</title>
        <authorList>
            <person name="Ivanova A."/>
        </authorList>
    </citation>
    <scope>NUCLEOTIDE SEQUENCE [LARGE SCALE GENOMIC DNA]</scope>
    <source>
        <strain evidence="2 3">Pla2</strain>
    </source>
</reference>
<feature type="region of interest" description="Disordered" evidence="1">
    <location>
        <begin position="1"/>
        <end position="27"/>
    </location>
</feature>
<feature type="region of interest" description="Disordered" evidence="1">
    <location>
        <begin position="320"/>
        <end position="374"/>
    </location>
</feature>
<evidence type="ECO:0000313" key="2">
    <source>
        <dbReference type="EMBL" id="MDG3008109.1"/>
    </source>
</evidence>
<gene>
    <name evidence="2" type="ORF">PZE19_30455</name>
</gene>
<keyword evidence="3" id="KW-1185">Reference proteome</keyword>
<organism evidence="2 3">
    <name type="scientific">Paludisphaera mucosa</name>
    <dbReference type="NCBI Taxonomy" id="3030827"/>
    <lineage>
        <taxon>Bacteria</taxon>
        <taxon>Pseudomonadati</taxon>
        <taxon>Planctomycetota</taxon>
        <taxon>Planctomycetia</taxon>
        <taxon>Isosphaerales</taxon>
        <taxon>Isosphaeraceae</taxon>
        <taxon>Paludisphaera</taxon>
    </lineage>
</organism>
<feature type="compositionally biased region" description="Basic and acidic residues" evidence="1">
    <location>
        <begin position="320"/>
        <end position="335"/>
    </location>
</feature>
<proteinExistence type="predicted"/>